<gene>
    <name evidence="2" type="ORF">K4G66_09530</name>
</gene>
<dbReference type="SUPFAM" id="SSF52129">
    <property type="entry name" value="Caspase-like"/>
    <property type="match status" value="1"/>
</dbReference>
<sequence length="1703" mass="188289">MNKLLHYLTIRLFILIVHCSLFIVHGASAQRFGNEWIVNNQQYYKIPIGEDGIYQIDYNTLQQAGFPVASIDPRRIQLFFRGVEQAIVVQGQQDARFNQGDYIRFYGQRNDGTLDADLYQPAEAQPHPYYNLYSDTTAYFLTWRLDTGTGKRAASFAENNVNNLPAEPYHLQEERLILTDAFEGGRQYPLGSPTDATSRLSTFDYGEGWTGPRIKKGESVDYSISVRNIVPSGPKPQLRLLLTGRNNRLHNVTIQVGSSTASLRTLTTAEFNYYDNYWVTGALEWSDVGTEQFIVRLTVNGVDGNVDNASLALLEFTYAQQPNAQAQDQYIHLPENINGKSYLEVANPPTAAQLWDITDPNSPGIIGYNGGATSLSAIVPNTDIARTLFLSDVQPITNLRKVSFTPIEPSAKFLMISHAALRQPAGAYSDPVAAYRDYRISTGHQPLLVNIDQLYNQFSYGEITPLAIRRFADYMLSVGDPQFLLLIGKGLLIYYKYHRSDPSSFSVHDYIPPGGFPGSDVVYTAGLKGSDGIGAAIPTGRINANSPSDVANYLDKVKQAESRTLADDYQETTTREALWKKHLVHLSGGVSAFELSLYGRYVDNFKTVAESDFLGGQVATQTKKTNNATELINIADEVNKGVSLITFFGHSSTTRTDIEIGFASDDEMGYRNQGKYPAILLNGCNAGNVFSTEYTYGEDWIRTKDRGALHVMAHSSIGISSVLKNYSDRFYEVAFGDSAWINQPLGAIKKESERRFIEQIGTSAWEMHDSQVQQLVHQGDPSLTLFGRGKPDYEVDTDNIFITPLQEGPITAASDSFAVNCIVRNFGRTLTDSLALSVRRTFSDGSIETYGPVWYPPVLYQDTLQFSVRNLETNSNAGANQLEVILDSPDSVAELNESNNRAIIDYFVPISGTANVFPANYGIVSSPDINIQVQPGNLQLTLRSGTPRTIVLELDTSATFNSTLKQQTTLEAVALARWEVTLPLTQDSVVYFWRSKYADPQAGELDEWNQSSFTYLNNPENGWAQASSIQLQENIITQLTYQSKQWAFEETSVSFEAITAGVDGTVSNELIIGGTPYVLTRPSDSRLRCKTNGIAAVAFTQDGLLPYAVLAPPGFDLADGNTCGRTPQVINTFNNSQINGEDRFLERYIEALGENDPVLVFSTGNVVYPQWPAETLSKLQEIGVDVSTLTDLQEGEPLLILGRKNAAVGTATVVRADAEGEIPITEQDISLNEQITGQYSSGNIRGRRIGPARSWNELRTNIQGLDYTLTVLGETSQGEVVTLLENVAGQPAVDLSGVNAQQYPYLRLQLETEDANERTPAQLNSWIVLYETLPEGTLISVDVSETVTEKQEGEQLNVTGAFYNLSQQDFVDSLAVVYTLLNQEQRRSETDTLYMPAPAQGDTATFSIPVNTLGRIGTNNLTVQVNPEQQPEQIYTNNLLTAENWLKVSGDETNPIVDVAFDGVYIMDGDIVAPRPLITIELRDENPYLQKQDTSGIDIALGKVETTADASVSSANARTQNGSLKRVSLDHPNVTWSAATEESPFTITYQPDALEDGLYQLSVQASDASGNASGANPYEIHFEVINASTITHFYPYPNPFSTSTRFVFTLTGAEVPDQLKIQIMTVTGKIVREITQDEIGPIRVGNNITQYAWDGRDEYGDELANGVYLYRVVVRNDGQVMEHRETSADKAFKQEFGKLYILR</sequence>
<proteinExistence type="predicted"/>
<dbReference type="Pfam" id="PF01364">
    <property type="entry name" value="Peptidase_C25"/>
    <property type="match status" value="1"/>
</dbReference>
<organism evidence="2">
    <name type="scientific">Roseihalotalea indica</name>
    <dbReference type="NCBI Taxonomy" id="2867963"/>
    <lineage>
        <taxon>Bacteria</taxon>
        <taxon>Pseudomonadati</taxon>
        <taxon>Bacteroidota</taxon>
        <taxon>Cytophagia</taxon>
        <taxon>Cytophagales</taxon>
        <taxon>Catalimonadaceae</taxon>
        <taxon>Roseihalotalea</taxon>
    </lineage>
</organism>
<evidence type="ECO:0000259" key="1">
    <source>
        <dbReference type="Pfam" id="PF01364"/>
    </source>
</evidence>
<dbReference type="InterPro" id="IPR013783">
    <property type="entry name" value="Ig-like_fold"/>
</dbReference>
<dbReference type="InterPro" id="IPR001769">
    <property type="entry name" value="Gingipain"/>
</dbReference>
<dbReference type="Gene3D" id="2.60.40.4070">
    <property type="match status" value="1"/>
</dbReference>
<reference evidence="2" key="2">
    <citation type="journal article" date="2024" name="Antonie Van Leeuwenhoek">
        <title>Roseihalotalea indica gen. nov., sp. nov., a halophilic Bacteroidetes from mesopelagic Southwest Indian Ocean with higher carbohydrate metabolic potential.</title>
        <authorList>
            <person name="Chen B."/>
            <person name="Zhang M."/>
            <person name="Lin D."/>
            <person name="Ye J."/>
            <person name="Tang K."/>
        </authorList>
    </citation>
    <scope>NUCLEOTIDE SEQUENCE</scope>
    <source>
        <strain evidence="2">TK19036</strain>
    </source>
</reference>
<dbReference type="InterPro" id="IPR029030">
    <property type="entry name" value="Caspase-like_dom_sf"/>
</dbReference>
<feature type="domain" description="Gingipain" evidence="1">
    <location>
        <begin position="414"/>
        <end position="785"/>
    </location>
</feature>
<evidence type="ECO:0000313" key="2">
    <source>
        <dbReference type="EMBL" id="WKN38942.1"/>
    </source>
</evidence>
<protein>
    <submittedName>
        <fullName evidence="2">C25 family cysteine peptidase</fullName>
    </submittedName>
</protein>
<reference evidence="2" key="1">
    <citation type="journal article" date="2023" name="Comput. Struct. Biotechnol. J.">
        <title>Discovery of a novel marine Bacteroidetes with a rich repertoire of carbohydrate-active enzymes.</title>
        <authorList>
            <person name="Chen B."/>
            <person name="Liu G."/>
            <person name="Chen Q."/>
            <person name="Wang H."/>
            <person name="Liu L."/>
            <person name="Tang K."/>
        </authorList>
    </citation>
    <scope>NUCLEOTIDE SEQUENCE</scope>
    <source>
        <strain evidence="2">TK19036</strain>
    </source>
</reference>
<name>A0AA49GR09_9BACT</name>
<dbReference type="GO" id="GO:0006508">
    <property type="term" value="P:proteolysis"/>
    <property type="evidence" value="ECO:0007669"/>
    <property type="project" value="InterPro"/>
</dbReference>
<dbReference type="EMBL" id="CP120682">
    <property type="protein sequence ID" value="WKN38942.1"/>
    <property type="molecule type" value="Genomic_DNA"/>
</dbReference>
<accession>A0AA49GR09</accession>
<dbReference type="Gene3D" id="2.60.40.10">
    <property type="entry name" value="Immunoglobulins"/>
    <property type="match status" value="1"/>
</dbReference>
<dbReference type="GO" id="GO:0008234">
    <property type="term" value="F:cysteine-type peptidase activity"/>
    <property type="evidence" value="ECO:0007669"/>
    <property type="project" value="InterPro"/>
</dbReference>
<dbReference type="Gene3D" id="3.40.50.1460">
    <property type="match status" value="1"/>
</dbReference>